<keyword evidence="4" id="KW-0010">Activator</keyword>
<accession>A0A2W0HFM9</accession>
<evidence type="ECO:0000256" key="1">
    <source>
        <dbReference type="ARBA" id="ARBA00022679"/>
    </source>
</evidence>
<dbReference type="Pfam" id="PF05043">
    <property type="entry name" value="Mga"/>
    <property type="match status" value="1"/>
</dbReference>
<dbReference type="InterPro" id="IPR050661">
    <property type="entry name" value="BglG_antiterminators"/>
</dbReference>
<dbReference type="InterPro" id="IPR036390">
    <property type="entry name" value="WH_DNA-bd_sf"/>
</dbReference>
<dbReference type="PROSITE" id="PS51372">
    <property type="entry name" value="PRD_2"/>
    <property type="match status" value="2"/>
</dbReference>
<dbReference type="InterPro" id="IPR036634">
    <property type="entry name" value="PRD_sf"/>
</dbReference>
<dbReference type="Proteomes" id="UP000248066">
    <property type="component" value="Unassembled WGS sequence"/>
</dbReference>
<dbReference type="InterPro" id="IPR036095">
    <property type="entry name" value="PTS_EIIB-like_sf"/>
</dbReference>
<dbReference type="PROSITE" id="PS51094">
    <property type="entry name" value="PTS_EIIA_TYPE_2"/>
    <property type="match status" value="1"/>
</dbReference>
<evidence type="ECO:0000313" key="9">
    <source>
        <dbReference type="EMBL" id="PYZ95609.1"/>
    </source>
</evidence>
<dbReference type="InterPro" id="IPR007737">
    <property type="entry name" value="Mga_HTH"/>
</dbReference>
<dbReference type="InterPro" id="IPR016152">
    <property type="entry name" value="PTrfase/Anion_transptr"/>
</dbReference>
<dbReference type="Pfam" id="PF08279">
    <property type="entry name" value="HTH_11"/>
    <property type="match status" value="1"/>
</dbReference>
<dbReference type="SUPFAM" id="SSF63520">
    <property type="entry name" value="PTS-regulatory domain, PRD"/>
    <property type="match status" value="2"/>
</dbReference>
<keyword evidence="10" id="KW-1185">Reference proteome</keyword>
<protein>
    <submittedName>
        <fullName evidence="9">Transcriptional antiterminator</fullName>
    </submittedName>
</protein>
<evidence type="ECO:0000256" key="4">
    <source>
        <dbReference type="ARBA" id="ARBA00023159"/>
    </source>
</evidence>
<dbReference type="Pfam" id="PF00874">
    <property type="entry name" value="PRD"/>
    <property type="match status" value="2"/>
</dbReference>
<dbReference type="OrthoDB" id="9776005at2"/>
<dbReference type="GO" id="GO:0009401">
    <property type="term" value="P:phosphoenolpyruvate-dependent sugar phosphotransferase system"/>
    <property type="evidence" value="ECO:0007669"/>
    <property type="project" value="InterPro"/>
</dbReference>
<dbReference type="Gene3D" id="3.40.930.10">
    <property type="entry name" value="Mannitol-specific EII, Chain A"/>
    <property type="match status" value="1"/>
</dbReference>
<dbReference type="PANTHER" id="PTHR30185">
    <property type="entry name" value="CRYPTIC BETA-GLUCOSIDE BGL OPERON ANTITERMINATOR"/>
    <property type="match status" value="1"/>
</dbReference>
<dbReference type="InterPro" id="IPR036388">
    <property type="entry name" value="WH-like_DNA-bd_sf"/>
</dbReference>
<dbReference type="InterPro" id="IPR011608">
    <property type="entry name" value="PRD"/>
</dbReference>
<name>A0A2W0HFM9_9BACI</name>
<dbReference type="RefSeq" id="WP_110521732.1">
    <property type="nucleotide sequence ID" value="NZ_PDOF01000004.1"/>
</dbReference>
<feature type="domain" description="PTS EIIA type-2" evidence="6">
    <location>
        <begin position="541"/>
        <end position="688"/>
    </location>
</feature>
<dbReference type="EMBL" id="PDOF01000004">
    <property type="protein sequence ID" value="PYZ95609.1"/>
    <property type="molecule type" value="Genomic_DNA"/>
</dbReference>
<dbReference type="SUPFAM" id="SSF55804">
    <property type="entry name" value="Phoshotransferase/anion transport protein"/>
    <property type="match status" value="1"/>
</dbReference>
<evidence type="ECO:0000256" key="5">
    <source>
        <dbReference type="ARBA" id="ARBA00023163"/>
    </source>
</evidence>
<keyword evidence="5" id="KW-0804">Transcription</keyword>
<dbReference type="Pfam" id="PF00359">
    <property type="entry name" value="PTS_EIIA_2"/>
    <property type="match status" value="1"/>
</dbReference>
<dbReference type="Gene3D" id="1.10.1790.10">
    <property type="entry name" value="PRD domain"/>
    <property type="match status" value="2"/>
</dbReference>
<evidence type="ECO:0000259" key="7">
    <source>
        <dbReference type="PROSITE" id="PS51099"/>
    </source>
</evidence>
<keyword evidence="1" id="KW-0808">Transferase</keyword>
<evidence type="ECO:0000259" key="6">
    <source>
        <dbReference type="PROSITE" id="PS51094"/>
    </source>
</evidence>
<dbReference type="Gene3D" id="3.40.50.2300">
    <property type="match status" value="1"/>
</dbReference>
<evidence type="ECO:0000256" key="2">
    <source>
        <dbReference type="ARBA" id="ARBA00022737"/>
    </source>
</evidence>
<dbReference type="InterPro" id="IPR013196">
    <property type="entry name" value="HTH_11"/>
</dbReference>
<dbReference type="InterPro" id="IPR013011">
    <property type="entry name" value="PTS_EIIB_2"/>
</dbReference>
<feature type="domain" description="PTS EIIB type-2" evidence="7">
    <location>
        <begin position="416"/>
        <end position="504"/>
    </location>
</feature>
<dbReference type="SUPFAM" id="SSF46785">
    <property type="entry name" value="Winged helix' DNA-binding domain"/>
    <property type="match status" value="2"/>
</dbReference>
<dbReference type="PROSITE" id="PS51099">
    <property type="entry name" value="PTS_EIIB_TYPE_2"/>
    <property type="match status" value="1"/>
</dbReference>
<reference evidence="9 10" key="1">
    <citation type="submission" date="2017-10" db="EMBL/GenBank/DDBJ databases">
        <title>Bacillus sp. nov., a halophilic bacterium isolated from a Yangshapao Lake.</title>
        <authorList>
            <person name="Wang H."/>
        </authorList>
    </citation>
    <scope>NUCLEOTIDE SEQUENCE [LARGE SCALE GENOMIC DNA]</scope>
    <source>
        <strain evidence="9 10">YSP-3</strain>
    </source>
</reference>
<keyword evidence="3" id="KW-0805">Transcription regulation</keyword>
<comment type="caution">
    <text evidence="9">The sequence shown here is derived from an EMBL/GenBank/DDBJ whole genome shotgun (WGS) entry which is preliminary data.</text>
</comment>
<gene>
    <name evidence="9" type="ORF">CR205_19025</name>
</gene>
<organism evidence="9 10">
    <name type="scientific">Alteribacter lacisalsi</name>
    <dbReference type="NCBI Taxonomy" id="2045244"/>
    <lineage>
        <taxon>Bacteria</taxon>
        <taxon>Bacillati</taxon>
        <taxon>Bacillota</taxon>
        <taxon>Bacilli</taxon>
        <taxon>Bacillales</taxon>
        <taxon>Bacillaceae</taxon>
        <taxon>Alteribacter</taxon>
    </lineage>
</organism>
<proteinExistence type="predicted"/>
<sequence>MYVSARERNILNLLLEAPDGLTVKAIADDLNVSTRTVQRDLPGIESVLDEYGLLLERKSGSGLLLSGEEAGRDVLRKKLTELEPAEYTPEERHQLLLSILLQESEPVKLYTLARELHVTISTISNDLNSVEGNLERFGLELIRRRSYGIEVKGEEGQKRRALRSLITEQMSEEQFFSVLESKRTDDEGFEEISESVLHLLDSRVIHEVMEVLQELRNEGDPVTDASFIGLVVHLSLAVHRVRKGERIGEGEIPLERAKVEKEYRTALKILSKLEERLGLEIPESEAAYITMHLLGARQGDESPVYFHETPMDLALQAKKLAGAVEKEVKLPLAGDQSLIEGMISHLKPALFRMRNGMKIYNSLLPEIKRDYGELFKIVHRAVDQVFPGDEVPEEETGFLVLHFGSAMERARRNCQINAIVVCSSGIGTSRLLASRLEKEVPEINRITHMSVFDVLKETIPVNTIVVSTVPLTSIPDSFLVNPFLSSKEAARIREYLHGLAERPEEGRAPEELKTNEGDRADADMKLNEFQTIQEVSALVTNLLEEFEIQAMPALSGSEEIARELGHYQDKKGWVRDGGQIAEALLKRETAGGLAIPGTSLALFHTRTDGVVTPSFTVHELEEPISLKGMDNERADVRRILLMLAPVEWSQTGVEVMSYISALIIESDESIQLFEKGDEQLIQTFLEKKLKEYMISKLQ</sequence>
<feature type="domain" description="PRD" evidence="8">
    <location>
        <begin position="199"/>
        <end position="303"/>
    </location>
</feature>
<dbReference type="InterPro" id="IPR002178">
    <property type="entry name" value="PTS_EIIA_type-2_dom"/>
</dbReference>
<dbReference type="GO" id="GO:0006355">
    <property type="term" value="P:regulation of DNA-templated transcription"/>
    <property type="evidence" value="ECO:0007669"/>
    <property type="project" value="InterPro"/>
</dbReference>
<feature type="domain" description="PRD" evidence="8">
    <location>
        <begin position="308"/>
        <end position="413"/>
    </location>
</feature>
<dbReference type="AlphaFoldDB" id="A0A2W0HFM9"/>
<dbReference type="Gene3D" id="1.10.10.10">
    <property type="entry name" value="Winged helix-like DNA-binding domain superfamily/Winged helix DNA-binding domain"/>
    <property type="match status" value="2"/>
</dbReference>
<evidence type="ECO:0000256" key="3">
    <source>
        <dbReference type="ARBA" id="ARBA00023015"/>
    </source>
</evidence>
<keyword evidence="2" id="KW-0677">Repeat</keyword>
<evidence type="ECO:0000259" key="8">
    <source>
        <dbReference type="PROSITE" id="PS51372"/>
    </source>
</evidence>
<dbReference type="SUPFAM" id="SSF52794">
    <property type="entry name" value="PTS system IIB component-like"/>
    <property type="match status" value="1"/>
</dbReference>
<dbReference type="PANTHER" id="PTHR30185:SF18">
    <property type="entry name" value="TRANSCRIPTIONAL REGULATOR MTLR"/>
    <property type="match status" value="1"/>
</dbReference>
<dbReference type="CDD" id="cd05568">
    <property type="entry name" value="PTS_IIB_bgl_like"/>
    <property type="match status" value="1"/>
</dbReference>
<evidence type="ECO:0000313" key="10">
    <source>
        <dbReference type="Proteomes" id="UP000248066"/>
    </source>
</evidence>
<dbReference type="GO" id="GO:0008982">
    <property type="term" value="F:protein-N(PI)-phosphohistidine-sugar phosphotransferase activity"/>
    <property type="evidence" value="ECO:0007669"/>
    <property type="project" value="InterPro"/>
</dbReference>